<dbReference type="Proteomes" id="UP001177003">
    <property type="component" value="Chromosome 6"/>
</dbReference>
<evidence type="ECO:0000313" key="1">
    <source>
        <dbReference type="EMBL" id="CAI9289663.1"/>
    </source>
</evidence>
<organism evidence="1 2">
    <name type="scientific">Lactuca saligna</name>
    <name type="common">Willowleaf lettuce</name>
    <dbReference type="NCBI Taxonomy" id="75948"/>
    <lineage>
        <taxon>Eukaryota</taxon>
        <taxon>Viridiplantae</taxon>
        <taxon>Streptophyta</taxon>
        <taxon>Embryophyta</taxon>
        <taxon>Tracheophyta</taxon>
        <taxon>Spermatophyta</taxon>
        <taxon>Magnoliopsida</taxon>
        <taxon>eudicotyledons</taxon>
        <taxon>Gunneridae</taxon>
        <taxon>Pentapetalae</taxon>
        <taxon>asterids</taxon>
        <taxon>campanulids</taxon>
        <taxon>Asterales</taxon>
        <taxon>Asteraceae</taxon>
        <taxon>Cichorioideae</taxon>
        <taxon>Cichorieae</taxon>
        <taxon>Lactucinae</taxon>
        <taxon>Lactuca</taxon>
    </lineage>
</organism>
<protein>
    <submittedName>
        <fullName evidence="1">Uncharacterized protein</fullName>
    </submittedName>
</protein>
<sequence length="83" mass="9121">MPEILISSEIDLIIGSSGEVETVDVVGMVESVKIGEEIGIETRGRDVSTELICDKESLFENSPNKDLSFCFFFPLPKNEAVLN</sequence>
<gene>
    <name evidence="1" type="ORF">LSALG_LOCUS28888</name>
</gene>
<reference evidence="1" key="1">
    <citation type="submission" date="2023-04" db="EMBL/GenBank/DDBJ databases">
        <authorList>
            <person name="Vijverberg K."/>
            <person name="Xiong W."/>
            <person name="Schranz E."/>
        </authorList>
    </citation>
    <scope>NUCLEOTIDE SEQUENCE</scope>
</reference>
<dbReference type="AlphaFoldDB" id="A0AA36EBB3"/>
<keyword evidence="2" id="KW-1185">Reference proteome</keyword>
<name>A0AA36EBB3_LACSI</name>
<accession>A0AA36EBB3</accession>
<proteinExistence type="predicted"/>
<evidence type="ECO:0000313" key="2">
    <source>
        <dbReference type="Proteomes" id="UP001177003"/>
    </source>
</evidence>
<dbReference type="EMBL" id="OX465082">
    <property type="protein sequence ID" value="CAI9289663.1"/>
    <property type="molecule type" value="Genomic_DNA"/>
</dbReference>